<evidence type="ECO:0000313" key="2">
    <source>
        <dbReference type="EMBL" id="EPH41165.1"/>
    </source>
</evidence>
<feature type="region of interest" description="Disordered" evidence="1">
    <location>
        <begin position="1"/>
        <end position="50"/>
    </location>
</feature>
<evidence type="ECO:0000256" key="1">
    <source>
        <dbReference type="SAM" id="MobiDB-lite"/>
    </source>
</evidence>
<dbReference type="PATRIC" id="fig|1286094.4.peg.5741"/>
<comment type="caution">
    <text evidence="2">The sequence shown here is derived from an EMBL/GenBank/DDBJ whole genome shotgun (WGS) entry which is preliminary data.</text>
</comment>
<dbReference type="Proteomes" id="UP000014629">
    <property type="component" value="Unassembled WGS sequence"/>
</dbReference>
<accession>S3ZRX3</accession>
<keyword evidence="3" id="KW-1185">Reference proteome</keyword>
<reference evidence="2 3" key="1">
    <citation type="submission" date="2013-02" db="EMBL/GenBank/DDBJ databases">
        <title>Draft Genome Sequence of Streptomyces aurantiacus, Which Produces Setomimycin.</title>
        <authorList>
            <person name="Gruening B.A."/>
            <person name="Praeg A."/>
            <person name="Erxleben A."/>
            <person name="Guenther S."/>
            <person name="Mueller M."/>
        </authorList>
    </citation>
    <scope>NUCLEOTIDE SEQUENCE [LARGE SCALE GENOMIC DNA]</scope>
    <source>
        <strain evidence="2 3">JA 4570</strain>
    </source>
</reference>
<organism evidence="2 3">
    <name type="scientific">Streptomyces aurantiacus JA 4570</name>
    <dbReference type="NCBI Taxonomy" id="1286094"/>
    <lineage>
        <taxon>Bacteria</taxon>
        <taxon>Bacillati</taxon>
        <taxon>Actinomycetota</taxon>
        <taxon>Actinomycetes</taxon>
        <taxon>Kitasatosporales</taxon>
        <taxon>Streptomycetaceae</taxon>
        <taxon>Streptomyces</taxon>
        <taxon>Streptomyces aurantiacus group</taxon>
    </lineage>
</organism>
<name>S3ZRX3_9ACTN</name>
<dbReference type="EMBL" id="AOPZ01000337">
    <property type="protein sequence ID" value="EPH41165.1"/>
    <property type="molecule type" value="Genomic_DNA"/>
</dbReference>
<gene>
    <name evidence="2" type="ORF">STRAU_5817</name>
</gene>
<sequence length="50" mass="4764">MDALAELAGPRSLGPLRGSGESGSQGEDPNACYDGGSSAPPGANDGDTGT</sequence>
<dbReference type="AlphaFoldDB" id="S3ZRX3"/>
<evidence type="ECO:0000313" key="3">
    <source>
        <dbReference type="Proteomes" id="UP000014629"/>
    </source>
</evidence>
<protein>
    <submittedName>
        <fullName evidence="2">Uncharacterized protein</fullName>
    </submittedName>
</protein>
<proteinExistence type="predicted"/>